<gene>
    <name evidence="1" type="ORF">AVEN_156843_1</name>
</gene>
<dbReference type="AlphaFoldDB" id="A0A4Y2DQR8"/>
<comment type="caution">
    <text evidence="1">The sequence shown here is derived from an EMBL/GenBank/DDBJ whole genome shotgun (WGS) entry which is preliminary data.</text>
</comment>
<dbReference type="EMBL" id="BGPR01167426">
    <property type="protein sequence ID" value="GBM18509.1"/>
    <property type="molecule type" value="Genomic_DNA"/>
</dbReference>
<proteinExistence type="predicted"/>
<name>A0A4Y2DQR8_ARAVE</name>
<accession>A0A4Y2DQR8</accession>
<sequence length="39" mass="4350">MGSTVMMYVLPMMLGQTYDLGKDRPGLQIYPINVNETAT</sequence>
<dbReference type="OrthoDB" id="6413754at2759"/>
<dbReference type="Proteomes" id="UP000499080">
    <property type="component" value="Unassembled WGS sequence"/>
</dbReference>
<protein>
    <submittedName>
        <fullName evidence="1">Uncharacterized protein</fullName>
    </submittedName>
</protein>
<organism evidence="1 2">
    <name type="scientific">Araneus ventricosus</name>
    <name type="common">Orbweaver spider</name>
    <name type="synonym">Epeira ventricosa</name>
    <dbReference type="NCBI Taxonomy" id="182803"/>
    <lineage>
        <taxon>Eukaryota</taxon>
        <taxon>Metazoa</taxon>
        <taxon>Ecdysozoa</taxon>
        <taxon>Arthropoda</taxon>
        <taxon>Chelicerata</taxon>
        <taxon>Arachnida</taxon>
        <taxon>Araneae</taxon>
        <taxon>Araneomorphae</taxon>
        <taxon>Entelegynae</taxon>
        <taxon>Araneoidea</taxon>
        <taxon>Araneidae</taxon>
        <taxon>Araneus</taxon>
    </lineage>
</organism>
<feature type="non-terminal residue" evidence="1">
    <location>
        <position position="39"/>
    </location>
</feature>
<keyword evidence="2" id="KW-1185">Reference proteome</keyword>
<evidence type="ECO:0000313" key="2">
    <source>
        <dbReference type="Proteomes" id="UP000499080"/>
    </source>
</evidence>
<evidence type="ECO:0000313" key="1">
    <source>
        <dbReference type="EMBL" id="GBM18509.1"/>
    </source>
</evidence>
<reference evidence="1 2" key="1">
    <citation type="journal article" date="2019" name="Sci. Rep.">
        <title>Orb-weaving spider Araneus ventricosus genome elucidates the spidroin gene catalogue.</title>
        <authorList>
            <person name="Kono N."/>
            <person name="Nakamura H."/>
            <person name="Ohtoshi R."/>
            <person name="Moran D.A.P."/>
            <person name="Shinohara A."/>
            <person name="Yoshida Y."/>
            <person name="Fujiwara M."/>
            <person name="Mori M."/>
            <person name="Tomita M."/>
            <person name="Arakawa K."/>
        </authorList>
    </citation>
    <scope>NUCLEOTIDE SEQUENCE [LARGE SCALE GENOMIC DNA]</scope>
</reference>